<evidence type="ECO:0000313" key="2">
    <source>
        <dbReference type="Proteomes" id="UP000276133"/>
    </source>
</evidence>
<dbReference type="EMBL" id="REGN01007311">
    <property type="protein sequence ID" value="RNA06685.1"/>
    <property type="molecule type" value="Genomic_DNA"/>
</dbReference>
<dbReference type="Proteomes" id="UP000276133">
    <property type="component" value="Unassembled WGS sequence"/>
</dbReference>
<comment type="caution">
    <text evidence="1">The sequence shown here is derived from an EMBL/GenBank/DDBJ whole genome shotgun (WGS) entry which is preliminary data.</text>
</comment>
<reference evidence="1 2" key="1">
    <citation type="journal article" date="2018" name="Sci. Rep.">
        <title>Genomic signatures of local adaptation to the degree of environmental predictability in rotifers.</title>
        <authorList>
            <person name="Franch-Gras L."/>
            <person name="Hahn C."/>
            <person name="Garcia-Roger E.M."/>
            <person name="Carmona M.J."/>
            <person name="Serra M."/>
            <person name="Gomez A."/>
        </authorList>
    </citation>
    <scope>NUCLEOTIDE SEQUENCE [LARGE SCALE GENOMIC DNA]</scope>
    <source>
        <strain evidence="1">HYR1</strain>
    </source>
</reference>
<proteinExistence type="predicted"/>
<accession>A0A3M7Q6Z0</accession>
<name>A0A3M7Q6Z0_BRAPC</name>
<gene>
    <name evidence="1" type="ORF">BpHYR1_027691</name>
</gene>
<sequence>MAYISRTSVLKQHFEIMVKIVRIKNVRSKLISFFDQFPLLEPMHNQAQTSHSQPTHFVYRLEYD</sequence>
<protein>
    <submittedName>
        <fullName evidence="1">Uncharacterized protein</fullName>
    </submittedName>
</protein>
<evidence type="ECO:0000313" key="1">
    <source>
        <dbReference type="EMBL" id="RNA06685.1"/>
    </source>
</evidence>
<dbReference type="AlphaFoldDB" id="A0A3M7Q6Z0"/>
<keyword evidence="2" id="KW-1185">Reference proteome</keyword>
<organism evidence="1 2">
    <name type="scientific">Brachionus plicatilis</name>
    <name type="common">Marine rotifer</name>
    <name type="synonym">Brachionus muelleri</name>
    <dbReference type="NCBI Taxonomy" id="10195"/>
    <lineage>
        <taxon>Eukaryota</taxon>
        <taxon>Metazoa</taxon>
        <taxon>Spiralia</taxon>
        <taxon>Gnathifera</taxon>
        <taxon>Rotifera</taxon>
        <taxon>Eurotatoria</taxon>
        <taxon>Monogononta</taxon>
        <taxon>Pseudotrocha</taxon>
        <taxon>Ploima</taxon>
        <taxon>Brachionidae</taxon>
        <taxon>Brachionus</taxon>
    </lineage>
</organism>